<evidence type="ECO:0000313" key="10">
    <source>
        <dbReference type="Proteomes" id="UP000033647"/>
    </source>
</evidence>
<feature type="transmembrane region" description="Helical" evidence="6">
    <location>
        <begin position="491"/>
        <end position="516"/>
    </location>
</feature>
<keyword evidence="2 6" id="KW-0812">Transmembrane</keyword>
<dbReference type="PROSITE" id="PS50850">
    <property type="entry name" value="MFS"/>
    <property type="match status" value="1"/>
</dbReference>
<feature type="transmembrane region" description="Helical" evidence="6">
    <location>
        <begin position="536"/>
        <end position="556"/>
    </location>
</feature>
<accession>A0A0F4GVP0</accession>
<feature type="domain" description="Major facilitator superfamily (MFS) profile" evidence="8">
    <location>
        <begin position="266"/>
        <end position="665"/>
    </location>
</feature>
<feature type="compositionally biased region" description="Low complexity" evidence="5">
    <location>
        <begin position="86"/>
        <end position="105"/>
    </location>
</feature>
<comment type="subcellular location">
    <subcellularLocation>
        <location evidence="1">Membrane</location>
        <topology evidence="1">Multi-pass membrane protein</topology>
    </subcellularLocation>
</comment>
<feature type="compositionally biased region" description="Low complexity" evidence="5">
    <location>
        <begin position="113"/>
        <end position="135"/>
    </location>
</feature>
<dbReference type="Gene3D" id="1.20.1250.20">
    <property type="entry name" value="MFS general substrate transporter like domains"/>
    <property type="match status" value="1"/>
</dbReference>
<protein>
    <recommendedName>
        <fullName evidence="8">Major facilitator superfamily (MFS) profile domain-containing protein</fullName>
    </recommendedName>
</protein>
<evidence type="ECO:0000256" key="2">
    <source>
        <dbReference type="ARBA" id="ARBA00022692"/>
    </source>
</evidence>
<reference evidence="9 10" key="1">
    <citation type="submission" date="2015-03" db="EMBL/GenBank/DDBJ databases">
        <title>RNA-seq based gene annotation and comparative genomics of four Zymoseptoria species reveal species-specific pathogenicity related genes and transposable element activity.</title>
        <authorList>
            <person name="Grandaubert J."/>
            <person name="Bhattacharyya A."/>
            <person name="Stukenbrock E.H."/>
        </authorList>
    </citation>
    <scope>NUCLEOTIDE SEQUENCE [LARGE SCALE GENOMIC DNA]</scope>
    <source>
        <strain evidence="9 10">Zb18110</strain>
    </source>
</reference>
<dbReference type="Pfam" id="PF07690">
    <property type="entry name" value="MFS_1"/>
    <property type="match status" value="1"/>
</dbReference>
<keyword evidence="4 6" id="KW-0472">Membrane</keyword>
<feature type="transmembrane region" description="Helical" evidence="6">
    <location>
        <begin position="423"/>
        <end position="441"/>
    </location>
</feature>
<dbReference type="Proteomes" id="UP000033647">
    <property type="component" value="Unassembled WGS sequence"/>
</dbReference>
<keyword evidence="10" id="KW-1185">Reference proteome</keyword>
<dbReference type="OrthoDB" id="5296287at2759"/>
<feature type="chain" id="PRO_5002468804" description="Major facilitator superfamily (MFS) profile domain-containing protein" evidence="7">
    <location>
        <begin position="19"/>
        <end position="665"/>
    </location>
</feature>
<keyword evidence="7" id="KW-0732">Signal</keyword>
<dbReference type="SUPFAM" id="SSF103473">
    <property type="entry name" value="MFS general substrate transporter"/>
    <property type="match status" value="1"/>
</dbReference>
<feature type="transmembrane region" description="Helical" evidence="6">
    <location>
        <begin position="266"/>
        <end position="288"/>
    </location>
</feature>
<feature type="transmembrane region" description="Helical" evidence="6">
    <location>
        <begin position="142"/>
        <end position="170"/>
    </location>
</feature>
<dbReference type="InterPro" id="IPR020846">
    <property type="entry name" value="MFS_dom"/>
</dbReference>
<dbReference type="CDD" id="cd17323">
    <property type="entry name" value="MFS_Tpo1_MDR_like"/>
    <property type="match status" value="1"/>
</dbReference>
<dbReference type="PRINTS" id="PR01036">
    <property type="entry name" value="TCRTETB"/>
</dbReference>
<feature type="signal peptide" evidence="7">
    <location>
        <begin position="1"/>
        <end position="18"/>
    </location>
</feature>
<organism evidence="9 10">
    <name type="scientific">Zymoseptoria brevis</name>
    <dbReference type="NCBI Taxonomy" id="1047168"/>
    <lineage>
        <taxon>Eukaryota</taxon>
        <taxon>Fungi</taxon>
        <taxon>Dikarya</taxon>
        <taxon>Ascomycota</taxon>
        <taxon>Pezizomycotina</taxon>
        <taxon>Dothideomycetes</taxon>
        <taxon>Dothideomycetidae</taxon>
        <taxon>Mycosphaerellales</taxon>
        <taxon>Mycosphaerellaceae</taxon>
        <taxon>Zymoseptoria</taxon>
    </lineage>
</organism>
<feature type="transmembrane region" description="Helical" evidence="6">
    <location>
        <begin position="631"/>
        <end position="651"/>
    </location>
</feature>
<dbReference type="GO" id="GO:0022857">
    <property type="term" value="F:transmembrane transporter activity"/>
    <property type="evidence" value="ECO:0007669"/>
    <property type="project" value="InterPro"/>
</dbReference>
<feature type="transmembrane region" description="Helical" evidence="6">
    <location>
        <begin position="577"/>
        <end position="597"/>
    </location>
</feature>
<dbReference type="GO" id="GO:0005886">
    <property type="term" value="C:plasma membrane"/>
    <property type="evidence" value="ECO:0007669"/>
    <property type="project" value="UniProtKB-SubCell"/>
</dbReference>
<keyword evidence="3 6" id="KW-1133">Transmembrane helix</keyword>
<proteinExistence type="predicted"/>
<feature type="region of interest" description="Disordered" evidence="5">
    <location>
        <begin position="85"/>
        <end position="135"/>
    </location>
</feature>
<dbReference type="InterPro" id="IPR011701">
    <property type="entry name" value="MFS"/>
</dbReference>
<evidence type="ECO:0000259" key="8">
    <source>
        <dbReference type="PROSITE" id="PS50850"/>
    </source>
</evidence>
<feature type="transmembrane region" description="Helical" evidence="6">
    <location>
        <begin position="300"/>
        <end position="321"/>
    </location>
</feature>
<evidence type="ECO:0000256" key="4">
    <source>
        <dbReference type="ARBA" id="ARBA00023136"/>
    </source>
</evidence>
<dbReference type="EMBL" id="LAFY01000328">
    <property type="protein sequence ID" value="KJY00291.1"/>
    <property type="molecule type" value="Genomic_DNA"/>
</dbReference>
<dbReference type="AlphaFoldDB" id="A0A0F4GVP0"/>
<feature type="transmembrane region" description="Helical" evidence="6">
    <location>
        <begin position="333"/>
        <end position="352"/>
    </location>
</feature>
<sequence length="665" mass="70490">MQFQSLCLAFAAVSVVQAQDVNSIISVLQTAIPTSVVSQVLSDPAAFLSSVESDASKGQFPSWFSALPSDVKSYLGVEASATATGDAAETTSSGDSAATGSSSMMTGGGGAMETGSTTTSSDDGATAASSTSSGGAAAETKVVGMGIAGAVGLVGLLVLTVSFAISAMVLTHDSGKTSPAGGHVFDEAKVDHWSNNTELLISPHPRPRLDVDSKAAMIEHSQLDTQSGLVHEPLPITNLGTSVIGWESQSDPALPYNLQPSQKWTWVALLSAITLLGPFATSILSPAIDILNLEFDNKNAILGSMTVTIYLFGYVVGPIFIGPLSEMYGRKLVLSLCNVFFCLWQIGCALAPNIETLVVSRFFSGVGGAASLTLGGSIIGDMFRPEERGKAMGMWNTGPLLGPVIGPFLGGFLAQYIGWRWDFWIVLAASAPVTLLIILCTKETCHKVLIQQKTASLRNTLAREDLTSCYEPTFRTAKEAVRLSFSRPLKLMFISPIVFFLSLHIAFVFGVVYLLYTTILTVFQDSYGWRSGQTGYPYISLGIGNLIAWLFFTIYSDKMVVKLASANGGVFAPEMRLVISIPFGCLLPVTLFCYPTYAASATSANVILRSVVGALLPLAGPPLYHSLGLGWGNSLLGFIGILMIPLPFIFYKCGAGLRKAERFAL</sequence>
<dbReference type="PANTHER" id="PTHR23502:SF33">
    <property type="entry name" value="MAJOR FACILITATOR SUPERFAMILY (MFS) PROFILE DOMAIN-CONTAINING PROTEIN-RELATED"/>
    <property type="match status" value="1"/>
</dbReference>
<comment type="caution">
    <text evidence="9">The sequence shown here is derived from an EMBL/GenBank/DDBJ whole genome shotgun (WGS) entry which is preliminary data.</text>
</comment>
<evidence type="ECO:0000256" key="3">
    <source>
        <dbReference type="ARBA" id="ARBA00022989"/>
    </source>
</evidence>
<evidence type="ECO:0000256" key="7">
    <source>
        <dbReference type="SAM" id="SignalP"/>
    </source>
</evidence>
<dbReference type="STRING" id="1047168.A0A0F4GVP0"/>
<dbReference type="PANTHER" id="PTHR23502">
    <property type="entry name" value="MAJOR FACILITATOR SUPERFAMILY"/>
    <property type="match status" value="1"/>
</dbReference>
<name>A0A0F4GVP0_9PEZI</name>
<feature type="transmembrane region" description="Helical" evidence="6">
    <location>
        <begin position="400"/>
        <end position="417"/>
    </location>
</feature>
<evidence type="ECO:0000313" key="9">
    <source>
        <dbReference type="EMBL" id="KJY00291.1"/>
    </source>
</evidence>
<gene>
    <name evidence="9" type="ORF">TI39_contig336g00059</name>
</gene>
<evidence type="ECO:0000256" key="1">
    <source>
        <dbReference type="ARBA" id="ARBA00004141"/>
    </source>
</evidence>
<dbReference type="InterPro" id="IPR036259">
    <property type="entry name" value="MFS_trans_sf"/>
</dbReference>
<feature type="transmembrane region" description="Helical" evidence="6">
    <location>
        <begin position="358"/>
        <end position="379"/>
    </location>
</feature>
<evidence type="ECO:0000256" key="6">
    <source>
        <dbReference type="SAM" id="Phobius"/>
    </source>
</evidence>
<evidence type="ECO:0000256" key="5">
    <source>
        <dbReference type="SAM" id="MobiDB-lite"/>
    </source>
</evidence>